<reference evidence="1" key="2">
    <citation type="journal article" date="2023" name="IMA Fungus">
        <title>Comparative genomic study of the Penicillium genus elucidates a diverse pangenome and 15 lateral gene transfer events.</title>
        <authorList>
            <person name="Petersen C."/>
            <person name="Sorensen T."/>
            <person name="Nielsen M.R."/>
            <person name="Sondergaard T.E."/>
            <person name="Sorensen J.L."/>
            <person name="Fitzpatrick D.A."/>
            <person name="Frisvad J.C."/>
            <person name="Nielsen K.L."/>
        </authorList>
    </citation>
    <scope>NUCLEOTIDE SEQUENCE</scope>
    <source>
        <strain evidence="1">IBT 16125</strain>
    </source>
</reference>
<evidence type="ECO:0000313" key="2">
    <source>
        <dbReference type="Proteomes" id="UP001213681"/>
    </source>
</evidence>
<accession>A0AAD6G2F7</accession>
<comment type="caution">
    <text evidence="1">The sequence shown here is derived from an EMBL/GenBank/DDBJ whole genome shotgun (WGS) entry which is preliminary data.</text>
</comment>
<proteinExistence type="predicted"/>
<sequence length="199" mass="22639">MDPESFMHDRQIFREDLLTWANTLSAGSVEDSVCMEIIAEMEEMIRDIEVLGTPPPLGTLLAEDFYLVDSSSADEDRDFCEGYELIDLLAEAEYGRLCSKDGTIRDTLSWTVELLKRKQAPVPDIAVVLDMLALHVGRLRFTRVSEGVFVDPYADEMDDLARAQHMSNQSYGNEYLRAIWNRLYSCMDCNCDKCSTSPR</sequence>
<dbReference type="RefSeq" id="XP_056765353.1">
    <property type="nucleotide sequence ID" value="XM_056909649.1"/>
</dbReference>
<evidence type="ECO:0000313" key="1">
    <source>
        <dbReference type="EMBL" id="KAJ5449818.1"/>
    </source>
</evidence>
<dbReference type="GeneID" id="81599892"/>
<dbReference type="Proteomes" id="UP001213681">
    <property type="component" value="Unassembled WGS sequence"/>
</dbReference>
<organism evidence="1 2">
    <name type="scientific">Penicillium daleae</name>
    <dbReference type="NCBI Taxonomy" id="63821"/>
    <lineage>
        <taxon>Eukaryota</taxon>
        <taxon>Fungi</taxon>
        <taxon>Dikarya</taxon>
        <taxon>Ascomycota</taxon>
        <taxon>Pezizomycotina</taxon>
        <taxon>Eurotiomycetes</taxon>
        <taxon>Eurotiomycetidae</taxon>
        <taxon>Eurotiales</taxon>
        <taxon>Aspergillaceae</taxon>
        <taxon>Penicillium</taxon>
    </lineage>
</organism>
<dbReference type="AlphaFoldDB" id="A0AAD6G2F7"/>
<reference evidence="1" key="1">
    <citation type="submission" date="2022-12" db="EMBL/GenBank/DDBJ databases">
        <authorList>
            <person name="Petersen C."/>
        </authorList>
    </citation>
    <scope>NUCLEOTIDE SEQUENCE</scope>
    <source>
        <strain evidence="1">IBT 16125</strain>
    </source>
</reference>
<dbReference type="EMBL" id="JAPVEA010000006">
    <property type="protein sequence ID" value="KAJ5449818.1"/>
    <property type="molecule type" value="Genomic_DNA"/>
</dbReference>
<gene>
    <name evidence="1" type="ORF">N7458_006267</name>
</gene>
<protein>
    <submittedName>
        <fullName evidence="1">Uncharacterized protein</fullName>
    </submittedName>
</protein>
<name>A0AAD6G2F7_9EURO</name>
<keyword evidence="2" id="KW-1185">Reference proteome</keyword>